<keyword evidence="2" id="KW-1133">Transmembrane helix</keyword>
<name>A0A1J4RUD5_9BACT</name>
<protein>
    <submittedName>
        <fullName evidence="3">Uncharacterized protein</fullName>
    </submittedName>
</protein>
<dbReference type="Proteomes" id="UP000182753">
    <property type="component" value="Unassembled WGS sequence"/>
</dbReference>
<feature type="region of interest" description="Disordered" evidence="1">
    <location>
        <begin position="49"/>
        <end position="74"/>
    </location>
</feature>
<sequence length="210" mass="22804">MKTIWIILITFVVTAAVVAGGGWWYMKNKTEKEKKPLQTQIDNLNKELGDLKSSETPAPGTAESAGGSAGASSESIYTDNDNHFSITLPDGWEVKSTYYYETAGGEKAKVPTIVLGRKSDTSEDNTNKININLRQSSCQQLSPIPDRSEPAGDQSVEIYIASGTDTFCVSAEVEGQDNSGKKATYQFVSFYSDTSVKEAFKTIVGSFKVL</sequence>
<proteinExistence type="predicted"/>
<dbReference type="AlphaFoldDB" id="A0A1J4RUD5"/>
<feature type="compositionally biased region" description="Low complexity" evidence="1">
    <location>
        <begin position="56"/>
        <end position="74"/>
    </location>
</feature>
<evidence type="ECO:0000256" key="2">
    <source>
        <dbReference type="SAM" id="Phobius"/>
    </source>
</evidence>
<evidence type="ECO:0000313" key="4">
    <source>
        <dbReference type="Proteomes" id="UP000182753"/>
    </source>
</evidence>
<feature type="transmembrane region" description="Helical" evidence="2">
    <location>
        <begin position="6"/>
        <end position="26"/>
    </location>
</feature>
<comment type="caution">
    <text evidence="3">The sequence shown here is derived from an EMBL/GenBank/DDBJ whole genome shotgun (WGS) entry which is preliminary data.</text>
</comment>
<keyword evidence="2" id="KW-0812">Transmembrane</keyword>
<organism evidence="3 4">
    <name type="scientific">Candidatus Berkelbacteria bacterium CG1_02_42_45</name>
    <dbReference type="NCBI Taxonomy" id="1805036"/>
    <lineage>
        <taxon>Bacteria</taxon>
        <taxon>Candidatus Berkelbacteria</taxon>
    </lineage>
</organism>
<keyword evidence="2" id="KW-0472">Membrane</keyword>
<reference evidence="3 4" key="1">
    <citation type="journal article" date="2016" name="Environ. Microbiol.">
        <title>Genomic resolution of a cold subsurface aquifer community provides metabolic insights for novel microbes adapted to high CO concentrations.</title>
        <authorList>
            <person name="Probst A.J."/>
            <person name="Castelle C.J."/>
            <person name="Singh A."/>
            <person name="Brown C.T."/>
            <person name="Anantharaman K."/>
            <person name="Sharon I."/>
            <person name="Hug L.A."/>
            <person name="Burstein D."/>
            <person name="Emerson J.B."/>
            <person name="Thomas B.C."/>
            <person name="Banfield J.F."/>
        </authorList>
    </citation>
    <scope>NUCLEOTIDE SEQUENCE [LARGE SCALE GENOMIC DNA]</scope>
    <source>
        <strain evidence="3">CG1_02_42_45</strain>
    </source>
</reference>
<accession>A0A1J4RUD5</accession>
<dbReference type="EMBL" id="MNUJ01000036">
    <property type="protein sequence ID" value="OIN89534.1"/>
    <property type="molecule type" value="Genomic_DNA"/>
</dbReference>
<evidence type="ECO:0000256" key="1">
    <source>
        <dbReference type="SAM" id="MobiDB-lite"/>
    </source>
</evidence>
<evidence type="ECO:0000313" key="3">
    <source>
        <dbReference type="EMBL" id="OIN89534.1"/>
    </source>
</evidence>
<gene>
    <name evidence="3" type="ORF">AUJ40_01755</name>
</gene>